<dbReference type="Gene3D" id="1.10.260.40">
    <property type="entry name" value="lambda repressor-like DNA-binding domains"/>
    <property type="match status" value="1"/>
</dbReference>
<dbReference type="Pfam" id="PF00356">
    <property type="entry name" value="LacI"/>
    <property type="match status" value="1"/>
</dbReference>
<dbReference type="SUPFAM" id="SSF47413">
    <property type="entry name" value="lambda repressor-like DNA-binding domains"/>
    <property type="match status" value="1"/>
</dbReference>
<dbReference type="PANTHER" id="PTHR30146:SF138">
    <property type="entry name" value="TRANSCRIPTIONAL REGULATORY PROTEIN"/>
    <property type="match status" value="1"/>
</dbReference>
<dbReference type="Proteomes" id="UP000310458">
    <property type="component" value="Unassembled WGS sequence"/>
</dbReference>
<evidence type="ECO:0000313" key="6">
    <source>
        <dbReference type="EMBL" id="TLP98853.1"/>
    </source>
</evidence>
<feature type="region of interest" description="Disordered" evidence="4">
    <location>
        <begin position="301"/>
        <end position="320"/>
    </location>
</feature>
<dbReference type="OrthoDB" id="3258243at2"/>
<keyword evidence="2" id="KW-0238">DNA-binding</keyword>
<dbReference type="InterPro" id="IPR028082">
    <property type="entry name" value="Peripla_BP_I"/>
</dbReference>
<dbReference type="Pfam" id="PF00532">
    <property type="entry name" value="Peripla_BP_1"/>
    <property type="match status" value="1"/>
</dbReference>
<evidence type="ECO:0000256" key="1">
    <source>
        <dbReference type="ARBA" id="ARBA00023015"/>
    </source>
</evidence>
<evidence type="ECO:0000256" key="4">
    <source>
        <dbReference type="SAM" id="MobiDB-lite"/>
    </source>
</evidence>
<evidence type="ECO:0000259" key="5">
    <source>
        <dbReference type="PROSITE" id="PS50932"/>
    </source>
</evidence>
<reference evidence="6 7" key="1">
    <citation type="submission" date="2019-05" db="EMBL/GenBank/DDBJ databases">
        <title>Nesterenkonia sp. GY074 isolated from the Southern Atlantic Ocean.</title>
        <authorList>
            <person name="Zhang G."/>
        </authorList>
    </citation>
    <scope>NUCLEOTIDE SEQUENCE [LARGE SCALE GENOMIC DNA]</scope>
    <source>
        <strain evidence="6 7">GY074</strain>
    </source>
</reference>
<dbReference type="InterPro" id="IPR001761">
    <property type="entry name" value="Peripla_BP/Lac1_sug-bd_dom"/>
</dbReference>
<dbReference type="InterPro" id="IPR010982">
    <property type="entry name" value="Lambda_DNA-bd_dom_sf"/>
</dbReference>
<accession>A0A5R9BDZ3</accession>
<dbReference type="EMBL" id="VAVZ01000007">
    <property type="protein sequence ID" value="TLP98853.1"/>
    <property type="molecule type" value="Genomic_DNA"/>
</dbReference>
<gene>
    <name evidence="6" type="ORF">FEF26_03840</name>
</gene>
<sequence length="320" mass="34107">MTTLADVATLAKVSKATASRVFSHPEAVSQVTAERVRLAAQKLGFVPNVAARQLARGRIGIIALVVPTLDNRYFTPVISGAQQLVQEHGLQLTVAVHRFETLPDVRSVLRLGQQVDGLILAGPQGSDSLIREVAEAKPTVLIDREVPGLDAVIADTPAAFESVTEYLIGSGHHTLAYLGGPPGSWMDPHRQRSVMQVATSLSATVEVYGPYSSTFSAGIAAANDLRDSKATAVIPYATALGLGLQYRLLTKDPSSVPVVTSEHDIAEALGQKDLATIDVDGVLLGRKASARLLWRVENREQPPETVRLPVPTGPRPLAKD</sequence>
<dbReference type="PANTHER" id="PTHR30146">
    <property type="entry name" value="LACI-RELATED TRANSCRIPTIONAL REPRESSOR"/>
    <property type="match status" value="1"/>
</dbReference>
<dbReference type="PROSITE" id="PS50932">
    <property type="entry name" value="HTH_LACI_2"/>
    <property type="match status" value="1"/>
</dbReference>
<dbReference type="AlphaFoldDB" id="A0A5R9BDZ3"/>
<dbReference type="RefSeq" id="WP_138252223.1">
    <property type="nucleotide sequence ID" value="NZ_VAVZ01000007.1"/>
</dbReference>
<name>A0A5R9BDZ3_9MICC</name>
<dbReference type="GO" id="GO:0000976">
    <property type="term" value="F:transcription cis-regulatory region binding"/>
    <property type="evidence" value="ECO:0007669"/>
    <property type="project" value="TreeGrafter"/>
</dbReference>
<evidence type="ECO:0000313" key="7">
    <source>
        <dbReference type="Proteomes" id="UP000310458"/>
    </source>
</evidence>
<dbReference type="CDD" id="cd06267">
    <property type="entry name" value="PBP1_LacI_sugar_binding-like"/>
    <property type="match status" value="1"/>
</dbReference>
<evidence type="ECO:0000256" key="2">
    <source>
        <dbReference type="ARBA" id="ARBA00023125"/>
    </source>
</evidence>
<keyword evidence="1" id="KW-0805">Transcription regulation</keyword>
<keyword evidence="3" id="KW-0804">Transcription</keyword>
<organism evidence="6 7">
    <name type="scientific">Nesterenkonia salmonea</name>
    <dbReference type="NCBI Taxonomy" id="1804987"/>
    <lineage>
        <taxon>Bacteria</taxon>
        <taxon>Bacillati</taxon>
        <taxon>Actinomycetota</taxon>
        <taxon>Actinomycetes</taxon>
        <taxon>Micrococcales</taxon>
        <taxon>Micrococcaceae</taxon>
        <taxon>Nesterenkonia</taxon>
    </lineage>
</organism>
<keyword evidence="7" id="KW-1185">Reference proteome</keyword>
<evidence type="ECO:0000256" key="3">
    <source>
        <dbReference type="ARBA" id="ARBA00023163"/>
    </source>
</evidence>
<dbReference type="GO" id="GO:0003700">
    <property type="term" value="F:DNA-binding transcription factor activity"/>
    <property type="evidence" value="ECO:0007669"/>
    <property type="project" value="TreeGrafter"/>
</dbReference>
<comment type="caution">
    <text evidence="6">The sequence shown here is derived from an EMBL/GenBank/DDBJ whole genome shotgun (WGS) entry which is preliminary data.</text>
</comment>
<dbReference type="SUPFAM" id="SSF53822">
    <property type="entry name" value="Periplasmic binding protein-like I"/>
    <property type="match status" value="1"/>
</dbReference>
<dbReference type="CDD" id="cd01392">
    <property type="entry name" value="HTH_LacI"/>
    <property type="match status" value="1"/>
</dbReference>
<protein>
    <submittedName>
        <fullName evidence="6">LacI family transcriptional regulator</fullName>
    </submittedName>
</protein>
<dbReference type="SMART" id="SM00354">
    <property type="entry name" value="HTH_LACI"/>
    <property type="match status" value="1"/>
</dbReference>
<dbReference type="InterPro" id="IPR000843">
    <property type="entry name" value="HTH_LacI"/>
</dbReference>
<dbReference type="Gene3D" id="3.40.50.2300">
    <property type="match status" value="2"/>
</dbReference>
<feature type="domain" description="HTH lacI-type" evidence="5">
    <location>
        <begin position="2"/>
        <end position="56"/>
    </location>
</feature>
<proteinExistence type="predicted"/>